<feature type="signal peptide" evidence="2">
    <location>
        <begin position="1"/>
        <end position="22"/>
    </location>
</feature>
<organism evidence="3">
    <name type="scientific">Anopheles triannulatus</name>
    <dbReference type="NCBI Taxonomy" id="58253"/>
    <lineage>
        <taxon>Eukaryota</taxon>
        <taxon>Metazoa</taxon>
        <taxon>Ecdysozoa</taxon>
        <taxon>Arthropoda</taxon>
        <taxon>Hexapoda</taxon>
        <taxon>Insecta</taxon>
        <taxon>Pterygota</taxon>
        <taxon>Neoptera</taxon>
        <taxon>Endopterygota</taxon>
        <taxon>Diptera</taxon>
        <taxon>Nematocera</taxon>
        <taxon>Culicoidea</taxon>
        <taxon>Culicidae</taxon>
        <taxon>Anophelinae</taxon>
        <taxon>Anopheles</taxon>
    </lineage>
</organism>
<evidence type="ECO:0000256" key="1">
    <source>
        <dbReference type="SAM" id="MobiDB-lite"/>
    </source>
</evidence>
<evidence type="ECO:0000313" key="3">
    <source>
        <dbReference type="EMBL" id="MBW46719.1"/>
    </source>
</evidence>
<dbReference type="EMBL" id="GGFK01013398">
    <property type="protein sequence ID" value="MBW46719.1"/>
    <property type="molecule type" value="Transcribed_RNA"/>
</dbReference>
<evidence type="ECO:0000256" key="2">
    <source>
        <dbReference type="SAM" id="SignalP"/>
    </source>
</evidence>
<keyword evidence="2" id="KW-0732">Signal</keyword>
<sequence length="66" mass="7594">MSPSLFFYLLLVPRSLFSNSRSTNTTEESRGKEINREPHSTHTNDRTHIHKHTGTQTTQDAMAQHD</sequence>
<reference evidence="3" key="1">
    <citation type="submission" date="2018-01" db="EMBL/GenBank/DDBJ databases">
        <title>An insight into the sialome of Amazonian anophelines.</title>
        <authorList>
            <person name="Ribeiro J.M."/>
            <person name="Scarpassa V."/>
            <person name="Calvo E."/>
        </authorList>
    </citation>
    <scope>NUCLEOTIDE SEQUENCE</scope>
    <source>
        <tissue evidence="3">Salivary glands</tissue>
    </source>
</reference>
<dbReference type="AlphaFoldDB" id="A0A2M4B109"/>
<feature type="compositionally biased region" description="Polar residues" evidence="1">
    <location>
        <begin position="54"/>
        <end position="66"/>
    </location>
</feature>
<proteinExistence type="predicted"/>
<name>A0A2M4B109_9DIPT</name>
<feature type="region of interest" description="Disordered" evidence="1">
    <location>
        <begin position="18"/>
        <end position="66"/>
    </location>
</feature>
<feature type="compositionally biased region" description="Basic and acidic residues" evidence="1">
    <location>
        <begin position="27"/>
        <end position="47"/>
    </location>
</feature>
<accession>A0A2M4B109</accession>
<feature type="chain" id="PRO_5014999096" evidence="2">
    <location>
        <begin position="23"/>
        <end position="66"/>
    </location>
</feature>
<protein>
    <submittedName>
        <fullName evidence="3">Putative secreted protein</fullName>
    </submittedName>
</protein>